<gene>
    <name evidence="2" type="primary">Dper\GL13196</name>
    <name evidence="2" type="ORF">Dper_GL13196</name>
</gene>
<feature type="transmembrane region" description="Helical" evidence="1">
    <location>
        <begin position="144"/>
        <end position="161"/>
    </location>
</feature>
<keyword evidence="1" id="KW-0812">Transmembrane</keyword>
<organism evidence="3">
    <name type="scientific">Drosophila persimilis</name>
    <name type="common">Fruit fly</name>
    <dbReference type="NCBI Taxonomy" id="7234"/>
    <lineage>
        <taxon>Eukaryota</taxon>
        <taxon>Metazoa</taxon>
        <taxon>Ecdysozoa</taxon>
        <taxon>Arthropoda</taxon>
        <taxon>Hexapoda</taxon>
        <taxon>Insecta</taxon>
        <taxon>Pterygota</taxon>
        <taxon>Neoptera</taxon>
        <taxon>Endopterygota</taxon>
        <taxon>Diptera</taxon>
        <taxon>Brachycera</taxon>
        <taxon>Muscomorpha</taxon>
        <taxon>Ephydroidea</taxon>
        <taxon>Drosophilidae</taxon>
        <taxon>Drosophila</taxon>
        <taxon>Sophophora</taxon>
    </lineage>
</organism>
<dbReference type="InterPro" id="IPR032007">
    <property type="entry name" value="DUF4791"/>
</dbReference>
<dbReference type="Pfam" id="PF16039">
    <property type="entry name" value="DUF4791"/>
    <property type="match status" value="1"/>
</dbReference>
<keyword evidence="3" id="KW-1185">Reference proteome</keyword>
<dbReference type="Proteomes" id="UP000008744">
    <property type="component" value="Unassembled WGS sequence"/>
</dbReference>
<evidence type="ECO:0000313" key="2">
    <source>
        <dbReference type="EMBL" id="EDW32965.1"/>
    </source>
</evidence>
<reference evidence="2 3" key="1">
    <citation type="journal article" date="2007" name="Nature">
        <title>Evolution of genes and genomes on the Drosophila phylogeny.</title>
        <authorList>
            <consortium name="Drosophila 12 Genomes Consortium"/>
            <person name="Clark A.G."/>
            <person name="Eisen M.B."/>
            <person name="Smith D.R."/>
            <person name="Bergman C.M."/>
            <person name="Oliver B."/>
            <person name="Markow T.A."/>
            <person name="Kaufman T.C."/>
            <person name="Kellis M."/>
            <person name="Gelbart W."/>
            <person name="Iyer V.N."/>
            <person name="Pollard D.A."/>
            <person name="Sackton T.B."/>
            <person name="Larracuente A.M."/>
            <person name="Singh N.D."/>
            <person name="Abad J.P."/>
            <person name="Abt D.N."/>
            <person name="Adryan B."/>
            <person name="Aguade M."/>
            <person name="Akashi H."/>
            <person name="Anderson W.W."/>
            <person name="Aquadro C.F."/>
            <person name="Ardell D.H."/>
            <person name="Arguello R."/>
            <person name="Artieri C.G."/>
            <person name="Barbash D.A."/>
            <person name="Barker D."/>
            <person name="Barsanti P."/>
            <person name="Batterham P."/>
            <person name="Batzoglou S."/>
            <person name="Begun D."/>
            <person name="Bhutkar A."/>
            <person name="Blanco E."/>
            <person name="Bosak S.A."/>
            <person name="Bradley R.K."/>
            <person name="Brand A.D."/>
            <person name="Brent M.R."/>
            <person name="Brooks A.N."/>
            <person name="Brown R.H."/>
            <person name="Butlin R.K."/>
            <person name="Caggese C."/>
            <person name="Calvi B.R."/>
            <person name="Bernardo de Carvalho A."/>
            <person name="Caspi A."/>
            <person name="Castrezana S."/>
            <person name="Celniker S.E."/>
            <person name="Chang J.L."/>
            <person name="Chapple C."/>
            <person name="Chatterji S."/>
            <person name="Chinwalla A."/>
            <person name="Civetta A."/>
            <person name="Clifton S.W."/>
            <person name="Comeron J.M."/>
            <person name="Costello J.C."/>
            <person name="Coyne J.A."/>
            <person name="Daub J."/>
            <person name="David R.G."/>
            <person name="Delcher A.L."/>
            <person name="Delehaunty K."/>
            <person name="Do C.B."/>
            <person name="Ebling H."/>
            <person name="Edwards K."/>
            <person name="Eickbush T."/>
            <person name="Evans J.D."/>
            <person name="Filipski A."/>
            <person name="Findeiss S."/>
            <person name="Freyhult E."/>
            <person name="Fulton L."/>
            <person name="Fulton R."/>
            <person name="Garcia A.C."/>
            <person name="Gardiner A."/>
            <person name="Garfield D.A."/>
            <person name="Garvin B.E."/>
            <person name="Gibson G."/>
            <person name="Gilbert D."/>
            <person name="Gnerre S."/>
            <person name="Godfrey J."/>
            <person name="Good R."/>
            <person name="Gotea V."/>
            <person name="Gravely B."/>
            <person name="Greenberg A.J."/>
            <person name="Griffiths-Jones S."/>
            <person name="Gross S."/>
            <person name="Guigo R."/>
            <person name="Gustafson E.A."/>
            <person name="Haerty W."/>
            <person name="Hahn M.W."/>
            <person name="Halligan D.L."/>
            <person name="Halpern A.L."/>
            <person name="Halter G.M."/>
            <person name="Han M.V."/>
            <person name="Heger A."/>
            <person name="Hillier L."/>
            <person name="Hinrichs A.S."/>
            <person name="Holmes I."/>
            <person name="Hoskins R.A."/>
            <person name="Hubisz M.J."/>
            <person name="Hultmark D."/>
            <person name="Huntley M.A."/>
            <person name="Jaffe D.B."/>
            <person name="Jagadeeshan S."/>
            <person name="Jeck W.R."/>
            <person name="Johnson J."/>
            <person name="Jones C.D."/>
            <person name="Jordan W.C."/>
            <person name="Karpen G.H."/>
            <person name="Kataoka E."/>
            <person name="Keightley P.D."/>
            <person name="Kheradpour P."/>
            <person name="Kirkness E.F."/>
            <person name="Koerich L.B."/>
            <person name="Kristiansen K."/>
            <person name="Kudrna D."/>
            <person name="Kulathinal R.J."/>
            <person name="Kumar S."/>
            <person name="Kwok R."/>
            <person name="Lander E."/>
            <person name="Langley C.H."/>
            <person name="Lapoint R."/>
            <person name="Lazzaro B.P."/>
            <person name="Lee S.J."/>
            <person name="Levesque L."/>
            <person name="Li R."/>
            <person name="Lin C.F."/>
            <person name="Lin M.F."/>
            <person name="Lindblad-Toh K."/>
            <person name="Llopart A."/>
            <person name="Long M."/>
            <person name="Low L."/>
            <person name="Lozovsky E."/>
            <person name="Lu J."/>
            <person name="Luo M."/>
            <person name="Machado C.A."/>
            <person name="Makalowski W."/>
            <person name="Marzo M."/>
            <person name="Matsuda M."/>
            <person name="Matzkin L."/>
            <person name="McAllister B."/>
            <person name="McBride C.S."/>
            <person name="McKernan B."/>
            <person name="McKernan K."/>
            <person name="Mendez-Lago M."/>
            <person name="Minx P."/>
            <person name="Mollenhauer M.U."/>
            <person name="Montooth K."/>
            <person name="Mount S.M."/>
            <person name="Mu X."/>
            <person name="Myers E."/>
            <person name="Negre B."/>
            <person name="Newfeld S."/>
            <person name="Nielsen R."/>
            <person name="Noor M.A."/>
            <person name="O'Grady P."/>
            <person name="Pachter L."/>
            <person name="Papaceit M."/>
            <person name="Parisi M.J."/>
            <person name="Parisi M."/>
            <person name="Parts L."/>
            <person name="Pedersen J.S."/>
            <person name="Pesole G."/>
            <person name="Phillippy A.M."/>
            <person name="Ponting C.P."/>
            <person name="Pop M."/>
            <person name="Porcelli D."/>
            <person name="Powell J.R."/>
            <person name="Prohaska S."/>
            <person name="Pruitt K."/>
            <person name="Puig M."/>
            <person name="Quesneville H."/>
            <person name="Ram K.R."/>
            <person name="Rand D."/>
            <person name="Rasmussen M.D."/>
            <person name="Reed L.K."/>
            <person name="Reenan R."/>
            <person name="Reily A."/>
            <person name="Remington K.A."/>
            <person name="Rieger T.T."/>
            <person name="Ritchie M.G."/>
            <person name="Robin C."/>
            <person name="Rogers Y.H."/>
            <person name="Rohde C."/>
            <person name="Rozas J."/>
            <person name="Rubenfield M.J."/>
            <person name="Ruiz A."/>
            <person name="Russo S."/>
            <person name="Salzberg S.L."/>
            <person name="Sanchez-Gracia A."/>
            <person name="Saranga D.J."/>
            <person name="Sato H."/>
            <person name="Schaeffer S.W."/>
            <person name="Schatz M.C."/>
            <person name="Schlenke T."/>
            <person name="Schwartz R."/>
            <person name="Segarra C."/>
            <person name="Singh R.S."/>
            <person name="Sirot L."/>
            <person name="Sirota M."/>
            <person name="Sisneros N.B."/>
            <person name="Smith C.D."/>
            <person name="Smith T.F."/>
            <person name="Spieth J."/>
            <person name="Stage D.E."/>
            <person name="Stark A."/>
            <person name="Stephan W."/>
            <person name="Strausberg R.L."/>
            <person name="Strempel S."/>
            <person name="Sturgill D."/>
            <person name="Sutton G."/>
            <person name="Sutton G.G."/>
            <person name="Tao W."/>
            <person name="Teichmann S."/>
            <person name="Tobari Y.N."/>
            <person name="Tomimura Y."/>
            <person name="Tsolas J.M."/>
            <person name="Valente V.L."/>
            <person name="Venter E."/>
            <person name="Venter J.C."/>
            <person name="Vicario S."/>
            <person name="Vieira F.G."/>
            <person name="Vilella A.J."/>
            <person name="Villasante A."/>
            <person name="Walenz B."/>
            <person name="Wang J."/>
            <person name="Wasserman M."/>
            <person name="Watts T."/>
            <person name="Wilson D."/>
            <person name="Wilson R.K."/>
            <person name="Wing R.A."/>
            <person name="Wolfner M.F."/>
            <person name="Wong A."/>
            <person name="Wong G.K."/>
            <person name="Wu C.I."/>
            <person name="Wu G."/>
            <person name="Yamamoto D."/>
            <person name="Yang H.P."/>
            <person name="Yang S.P."/>
            <person name="Yorke J.A."/>
            <person name="Yoshida K."/>
            <person name="Zdobnov E."/>
            <person name="Zhang P."/>
            <person name="Zhang Y."/>
            <person name="Zimin A.V."/>
            <person name="Baldwin J."/>
            <person name="Abdouelleil A."/>
            <person name="Abdulkadir J."/>
            <person name="Abebe A."/>
            <person name="Abera B."/>
            <person name="Abreu J."/>
            <person name="Acer S.C."/>
            <person name="Aftuck L."/>
            <person name="Alexander A."/>
            <person name="An P."/>
            <person name="Anderson E."/>
            <person name="Anderson S."/>
            <person name="Arachi H."/>
            <person name="Azer M."/>
            <person name="Bachantsang P."/>
            <person name="Barry A."/>
            <person name="Bayul T."/>
            <person name="Berlin A."/>
            <person name="Bessette D."/>
            <person name="Bloom T."/>
            <person name="Blye J."/>
            <person name="Boguslavskiy L."/>
            <person name="Bonnet C."/>
            <person name="Boukhgalter B."/>
            <person name="Bourzgui I."/>
            <person name="Brown A."/>
            <person name="Cahill P."/>
            <person name="Channer S."/>
            <person name="Cheshatsang Y."/>
            <person name="Chuda L."/>
            <person name="Citroen M."/>
            <person name="Collymore A."/>
            <person name="Cooke P."/>
            <person name="Costello M."/>
            <person name="D'Aco K."/>
            <person name="Daza R."/>
            <person name="De Haan G."/>
            <person name="DeGray S."/>
            <person name="DeMaso C."/>
            <person name="Dhargay N."/>
            <person name="Dooley K."/>
            <person name="Dooley E."/>
            <person name="Doricent M."/>
            <person name="Dorje P."/>
            <person name="Dorjee K."/>
            <person name="Dupes A."/>
            <person name="Elong R."/>
            <person name="Falk J."/>
            <person name="Farina A."/>
            <person name="Faro S."/>
            <person name="Ferguson D."/>
            <person name="Fisher S."/>
            <person name="Foley C.D."/>
            <person name="Franke A."/>
            <person name="Friedrich D."/>
            <person name="Gadbois L."/>
            <person name="Gearin G."/>
            <person name="Gearin C.R."/>
            <person name="Giannoukos G."/>
            <person name="Goode T."/>
            <person name="Graham J."/>
            <person name="Grandbois E."/>
            <person name="Grewal S."/>
            <person name="Gyaltsen K."/>
            <person name="Hafez N."/>
            <person name="Hagos B."/>
            <person name="Hall J."/>
            <person name="Henson C."/>
            <person name="Hollinger A."/>
            <person name="Honan T."/>
            <person name="Huard M.D."/>
            <person name="Hughes L."/>
            <person name="Hurhula B."/>
            <person name="Husby M.E."/>
            <person name="Kamat A."/>
            <person name="Kanga B."/>
            <person name="Kashin S."/>
            <person name="Khazanovich D."/>
            <person name="Kisner P."/>
            <person name="Lance K."/>
            <person name="Lara M."/>
            <person name="Lee W."/>
            <person name="Lennon N."/>
            <person name="Letendre F."/>
            <person name="LeVine R."/>
            <person name="Lipovsky A."/>
            <person name="Liu X."/>
            <person name="Liu J."/>
            <person name="Liu S."/>
            <person name="Lokyitsang T."/>
            <person name="Lokyitsang Y."/>
            <person name="Lubonja R."/>
            <person name="Lui A."/>
            <person name="MacDonald P."/>
            <person name="Magnisalis V."/>
            <person name="Maru K."/>
            <person name="Matthews C."/>
            <person name="McCusker W."/>
            <person name="McDonough S."/>
            <person name="Mehta T."/>
            <person name="Meldrim J."/>
            <person name="Meneus L."/>
            <person name="Mihai O."/>
            <person name="Mihalev A."/>
            <person name="Mihova T."/>
            <person name="Mittelman R."/>
            <person name="Mlenga V."/>
            <person name="Montmayeur A."/>
            <person name="Mulrain L."/>
            <person name="Navidi A."/>
            <person name="Naylor J."/>
            <person name="Negash T."/>
            <person name="Nguyen T."/>
            <person name="Nguyen N."/>
            <person name="Nicol R."/>
            <person name="Norbu C."/>
            <person name="Norbu N."/>
            <person name="Novod N."/>
            <person name="O'Neill B."/>
            <person name="Osman S."/>
            <person name="Markiewicz E."/>
            <person name="Oyono O.L."/>
            <person name="Patti C."/>
            <person name="Phunkhang P."/>
            <person name="Pierre F."/>
            <person name="Priest M."/>
            <person name="Raghuraman S."/>
            <person name="Rege F."/>
            <person name="Reyes R."/>
            <person name="Rise C."/>
            <person name="Rogov P."/>
            <person name="Ross K."/>
            <person name="Ryan E."/>
            <person name="Settipalli S."/>
            <person name="Shea T."/>
            <person name="Sherpa N."/>
            <person name="Shi L."/>
            <person name="Shih D."/>
            <person name="Sparrow T."/>
            <person name="Spaulding J."/>
            <person name="Stalker J."/>
            <person name="Stange-Thomann N."/>
            <person name="Stavropoulos S."/>
            <person name="Stone C."/>
            <person name="Strader C."/>
            <person name="Tesfaye S."/>
            <person name="Thomson T."/>
            <person name="Thoulutsang Y."/>
            <person name="Thoulutsang D."/>
            <person name="Topham K."/>
            <person name="Topping I."/>
            <person name="Tsamla T."/>
            <person name="Vassiliev H."/>
            <person name="Vo A."/>
            <person name="Wangchuk T."/>
            <person name="Wangdi T."/>
            <person name="Weiand M."/>
            <person name="Wilkinson J."/>
            <person name="Wilson A."/>
            <person name="Yadav S."/>
            <person name="Young G."/>
            <person name="Yu Q."/>
            <person name="Zembek L."/>
            <person name="Zhong D."/>
            <person name="Zimmer A."/>
            <person name="Zwirko Z."/>
            <person name="Jaffe D.B."/>
            <person name="Alvarez P."/>
            <person name="Brockman W."/>
            <person name="Butler J."/>
            <person name="Chin C."/>
            <person name="Gnerre S."/>
            <person name="Grabherr M."/>
            <person name="Kleber M."/>
            <person name="Mauceli E."/>
            <person name="MacCallum I."/>
        </authorList>
    </citation>
    <scope>NUCLEOTIDE SEQUENCE [LARGE SCALE GENOMIC DNA]</scope>
    <source>
        <strain evidence="3">MSH-3 / Tucson 14011-0111.49</strain>
    </source>
</reference>
<evidence type="ECO:0000256" key="1">
    <source>
        <dbReference type="SAM" id="Phobius"/>
    </source>
</evidence>
<protein>
    <submittedName>
        <fullName evidence="2">GL13196</fullName>
    </submittedName>
</protein>
<feature type="transmembrane region" description="Helical" evidence="1">
    <location>
        <begin position="68"/>
        <end position="94"/>
    </location>
</feature>
<proteinExistence type="predicted"/>
<dbReference type="AlphaFoldDB" id="B4HCX1"/>
<dbReference type="EMBL" id="CH479489">
    <property type="protein sequence ID" value="EDW32965.1"/>
    <property type="molecule type" value="Genomic_DNA"/>
</dbReference>
<accession>B4HCX1</accession>
<name>B4HCX1_DROPE</name>
<sequence>MDPLVQPFGYISCMMAYTHGTLGLIVSLRKAGNYHCPHMCLTRTLMEVGQVTLINTELYNSSTGIRRALAFGLSLGAIGFLAAKMPHVVFWRTVIGFCNIYSLTQRSQAERRSVFMLLALLNLAAYDGVDFIKRNFRRHYGESISKVCYIGITLLAVRIFVAKN</sequence>
<evidence type="ECO:0000313" key="3">
    <source>
        <dbReference type="Proteomes" id="UP000008744"/>
    </source>
</evidence>
<dbReference type="HOGENOM" id="CLU_1620763_0_0_1"/>
<keyword evidence="1" id="KW-1133">Transmembrane helix</keyword>
<keyword evidence="1" id="KW-0472">Membrane</keyword>